<dbReference type="GO" id="GO:0003887">
    <property type="term" value="F:DNA-directed DNA polymerase activity"/>
    <property type="evidence" value="ECO:0007669"/>
    <property type="project" value="UniProtKB-KW"/>
</dbReference>
<dbReference type="STRING" id="83560.NC80_01575"/>
<evidence type="ECO:0000256" key="1">
    <source>
        <dbReference type="ARBA" id="ARBA00022679"/>
    </source>
</evidence>
<dbReference type="EMBL" id="CP007217">
    <property type="protein sequence ID" value="AJR10403.1"/>
    <property type="molecule type" value="Genomic_DNA"/>
</dbReference>
<dbReference type="RefSeq" id="WP_010230142.1">
    <property type="nucleotide sequence ID" value="NZ_CP007217.1"/>
</dbReference>
<accession>A0A069ZWP9</accession>
<dbReference type="PANTHER" id="PTHR34388:SF1">
    <property type="entry name" value="DNA POLYMERASE III SUBUNIT DELTA"/>
    <property type="match status" value="1"/>
</dbReference>
<dbReference type="KEGG" id="cmm:NC80_01575"/>
<dbReference type="NCBIfam" id="NF004570">
    <property type="entry name" value="PRK05907.1"/>
    <property type="match status" value="1"/>
</dbReference>
<dbReference type="AlphaFoldDB" id="A0A069ZWP9"/>
<evidence type="ECO:0000313" key="6">
    <source>
        <dbReference type="Proteomes" id="UP000260363"/>
    </source>
</evidence>
<protein>
    <submittedName>
        <fullName evidence="5">DNA polymerase III subunit delta</fullName>
    </submittedName>
</protein>
<dbReference type="GO" id="GO:0009360">
    <property type="term" value="C:DNA polymerase III complex"/>
    <property type="evidence" value="ECO:0007669"/>
    <property type="project" value="TreeGrafter"/>
</dbReference>
<gene>
    <name evidence="5" type="ORF">BD36_01700</name>
</gene>
<evidence type="ECO:0000313" key="5">
    <source>
        <dbReference type="EMBL" id="AJR10403.1"/>
    </source>
</evidence>
<dbReference type="PANTHER" id="PTHR34388">
    <property type="entry name" value="DNA POLYMERASE III SUBUNIT DELTA"/>
    <property type="match status" value="1"/>
</dbReference>
<evidence type="ECO:0000256" key="2">
    <source>
        <dbReference type="ARBA" id="ARBA00022695"/>
    </source>
</evidence>
<organism evidence="5 6">
    <name type="scientific">Chlamydia muridarum</name>
    <dbReference type="NCBI Taxonomy" id="83560"/>
    <lineage>
        <taxon>Bacteria</taxon>
        <taxon>Pseudomonadati</taxon>
        <taxon>Chlamydiota</taxon>
        <taxon>Chlamydiia</taxon>
        <taxon>Chlamydiales</taxon>
        <taxon>Chlamydiaceae</taxon>
        <taxon>Chlamydia/Chlamydophila group</taxon>
        <taxon>Chlamydia</taxon>
    </lineage>
</organism>
<dbReference type="PATRIC" id="fig|83560.10.peg.325"/>
<reference evidence="5 6" key="1">
    <citation type="submission" date="2014-02" db="EMBL/GenBank/DDBJ databases">
        <authorList>
            <person name="Chen C."/>
            <person name="Conrad T.A."/>
            <person name="Zhou Z."/>
            <person name="Lai Z."/>
            <person name="Zhong G."/>
        </authorList>
    </citation>
    <scope>NUCLEOTIDE SEQUENCE [LARGE SCALE GENOMIC DNA]</scope>
    <source>
        <strain evidence="5 6">Nigg3-28</strain>
    </source>
</reference>
<proteinExistence type="predicted"/>
<evidence type="ECO:0000256" key="3">
    <source>
        <dbReference type="ARBA" id="ARBA00022705"/>
    </source>
</evidence>
<dbReference type="GeneID" id="1246360"/>
<dbReference type="InterPro" id="IPR005790">
    <property type="entry name" value="DNA_polIII_delta"/>
</dbReference>
<sequence>METCQNSVRIESIKDFIHHFENQRFKVFIIGSSFPEDKDIFLELYVSGRGRLFDGQRLVKQELLSWTDNFGLFTSKETIGIYQVEKMSSSLQEFIISYAHHPNPHLTLFLFTSKAEFFSAFSSKLPNALCLSLFGEYFAERDSRIAQVLIKRSMDVQLSCSLGVAKLFVSKFPQVGVFEIFSEFQKLICQIGGKSCLEASDVQSFVEKRESASLWKLRDALLRRDLSTGQSLMQSLVSDLGEDPLAILNFLRSQYLSGLRAIAEQSKDRKTQIFFAAGEQALLNGLNLFFHAESLIKNNVQDPILSLETMIARL</sequence>
<keyword evidence="3" id="KW-0235">DNA replication</keyword>
<dbReference type="KEGG" id="cmg:NC81_01590"/>
<dbReference type="OMA" id="QCLYGLR"/>
<keyword evidence="2" id="KW-0548">Nucleotidyltransferase</keyword>
<dbReference type="GO" id="GO:0003677">
    <property type="term" value="F:DNA binding"/>
    <property type="evidence" value="ECO:0007669"/>
    <property type="project" value="InterPro"/>
</dbReference>
<dbReference type="GO" id="GO:0006261">
    <property type="term" value="P:DNA-templated DNA replication"/>
    <property type="evidence" value="ECO:0007669"/>
    <property type="project" value="TreeGrafter"/>
</dbReference>
<dbReference type="KEGG" id="cmx:DNC_01590"/>
<keyword evidence="4" id="KW-0239">DNA-directed DNA polymerase</keyword>
<name>A0A069ZWP9_CHLMR</name>
<evidence type="ECO:0000256" key="4">
    <source>
        <dbReference type="ARBA" id="ARBA00022932"/>
    </source>
</evidence>
<dbReference type="Proteomes" id="UP000260363">
    <property type="component" value="Chromosome"/>
</dbReference>
<keyword evidence="1" id="KW-0808">Transferase</keyword>